<dbReference type="GeneID" id="107777125"/>
<proteinExistence type="predicted"/>
<evidence type="ECO:0000313" key="3">
    <source>
        <dbReference type="RefSeq" id="XP_016452598.1"/>
    </source>
</evidence>
<feature type="region of interest" description="Disordered" evidence="1">
    <location>
        <begin position="19"/>
        <end position="44"/>
    </location>
</feature>
<dbReference type="RefSeq" id="XP_016452598.1">
    <property type="nucleotide sequence ID" value="XM_016597112.2"/>
</dbReference>
<dbReference type="RefSeq" id="XP_016452598.1">
    <property type="nucleotide sequence ID" value="XM_016597112.1"/>
</dbReference>
<evidence type="ECO:0000313" key="2">
    <source>
        <dbReference type="Proteomes" id="UP000790787"/>
    </source>
</evidence>
<name>A0A1S3YKM8_TOBAC</name>
<protein>
    <submittedName>
        <fullName evidence="3">Uncharacterized protein LOC107777125</fullName>
    </submittedName>
</protein>
<dbReference type="KEGG" id="nta:107777125"/>
<gene>
    <name evidence="3" type="primary">LOC107777125</name>
</gene>
<dbReference type="OrthoDB" id="1752032at2759"/>
<feature type="compositionally biased region" description="Basic residues" evidence="1">
    <location>
        <begin position="29"/>
        <end position="39"/>
    </location>
</feature>
<organism evidence="2 3">
    <name type="scientific">Nicotiana tabacum</name>
    <name type="common">Common tobacco</name>
    <dbReference type="NCBI Taxonomy" id="4097"/>
    <lineage>
        <taxon>Eukaryota</taxon>
        <taxon>Viridiplantae</taxon>
        <taxon>Streptophyta</taxon>
        <taxon>Embryophyta</taxon>
        <taxon>Tracheophyta</taxon>
        <taxon>Spermatophyta</taxon>
        <taxon>Magnoliopsida</taxon>
        <taxon>eudicotyledons</taxon>
        <taxon>Gunneridae</taxon>
        <taxon>Pentapetalae</taxon>
        <taxon>asterids</taxon>
        <taxon>lamiids</taxon>
        <taxon>Solanales</taxon>
        <taxon>Solanaceae</taxon>
        <taxon>Nicotianoideae</taxon>
        <taxon>Nicotianeae</taxon>
        <taxon>Nicotiana</taxon>
    </lineage>
</organism>
<dbReference type="Proteomes" id="UP000790787">
    <property type="component" value="Chromosome 15"/>
</dbReference>
<reference evidence="2" key="1">
    <citation type="journal article" date="2014" name="Nat. Commun.">
        <title>The tobacco genome sequence and its comparison with those of tomato and potato.</title>
        <authorList>
            <person name="Sierro N."/>
            <person name="Battey J.N."/>
            <person name="Ouadi S."/>
            <person name="Bakaher N."/>
            <person name="Bovet L."/>
            <person name="Willig A."/>
            <person name="Goepfert S."/>
            <person name="Peitsch M.C."/>
            <person name="Ivanov N.V."/>
        </authorList>
    </citation>
    <scope>NUCLEOTIDE SEQUENCE [LARGE SCALE GENOMIC DNA]</scope>
</reference>
<sequence length="139" mass="14742">MPTIPSSICEDTSAVKICGQSQSSSVGRGRGKGRGRGRGKGNGLVRGYFRSAATAMEGRGIGTQETSETQQTVGYKAPRHSGYGVYQDTMSGRIVMNPGNPFERVIAPGTYMDASAADIDLGFTPNDLKWKGKKAVTTF</sequence>
<accession>A0A1S3YKM8</accession>
<feature type="compositionally biased region" description="Polar residues" evidence="1">
    <location>
        <begin position="63"/>
        <end position="73"/>
    </location>
</feature>
<dbReference type="AlphaFoldDB" id="A0A1S3YKM8"/>
<feature type="region of interest" description="Disordered" evidence="1">
    <location>
        <begin position="57"/>
        <end position="80"/>
    </location>
</feature>
<reference evidence="3" key="2">
    <citation type="submission" date="2025-08" db="UniProtKB">
        <authorList>
            <consortium name="RefSeq"/>
        </authorList>
    </citation>
    <scope>IDENTIFICATION</scope>
    <source>
        <tissue evidence="3">Leaf</tissue>
    </source>
</reference>
<keyword evidence="2" id="KW-1185">Reference proteome</keyword>
<dbReference type="PaxDb" id="4097-A0A1S3YKM8"/>
<evidence type="ECO:0000256" key="1">
    <source>
        <dbReference type="SAM" id="MobiDB-lite"/>
    </source>
</evidence>